<dbReference type="PANTHER" id="PTHR12086">
    <property type="entry name" value="EF-HAND DOMAIN C-TERMINAL CONTAINING PROTEIN"/>
    <property type="match status" value="1"/>
</dbReference>
<dbReference type="PANTHER" id="PTHR12086:SF12">
    <property type="entry name" value="EF-HAND DOMAIN-CONTAINING FAMILY MEMBER B"/>
    <property type="match status" value="1"/>
</dbReference>
<dbReference type="InterPro" id="IPR002048">
    <property type="entry name" value="EF_hand_dom"/>
</dbReference>
<dbReference type="Gene3D" id="1.10.238.10">
    <property type="entry name" value="EF-hand"/>
    <property type="match status" value="1"/>
</dbReference>
<dbReference type="Pfam" id="PF13499">
    <property type="entry name" value="EF-hand_7"/>
    <property type="match status" value="1"/>
</dbReference>
<evidence type="ECO:0000256" key="8">
    <source>
        <dbReference type="ARBA" id="ARBA00023212"/>
    </source>
</evidence>
<evidence type="ECO:0000256" key="7">
    <source>
        <dbReference type="ARBA" id="ARBA00023069"/>
    </source>
</evidence>
<accession>A0A3P9N7U7</accession>
<keyword evidence="10" id="KW-0812">Transmembrane</keyword>
<dbReference type="SUPFAM" id="SSF47473">
    <property type="entry name" value="EF-hand"/>
    <property type="match status" value="1"/>
</dbReference>
<evidence type="ECO:0000256" key="6">
    <source>
        <dbReference type="ARBA" id="ARBA00022846"/>
    </source>
</evidence>
<evidence type="ECO:0000256" key="5">
    <source>
        <dbReference type="ARBA" id="ARBA00022837"/>
    </source>
</evidence>
<dbReference type="InterPro" id="IPR011992">
    <property type="entry name" value="EF-hand-dom_pair"/>
</dbReference>
<name>A0A3P9N7U7_POERE</name>
<feature type="domain" description="EF-hand" evidence="11">
    <location>
        <begin position="342"/>
        <end position="377"/>
    </location>
</feature>
<keyword evidence="8" id="KW-0206">Cytoskeleton</keyword>
<keyword evidence="9" id="KW-0966">Cell projection</keyword>
<keyword evidence="5" id="KW-0106">Calcium</keyword>
<keyword evidence="3" id="KW-0479">Metal-binding</keyword>
<dbReference type="STRING" id="8081.ENSPREP00000005634"/>
<feature type="domain" description="EF-hand" evidence="11">
    <location>
        <begin position="378"/>
        <end position="413"/>
    </location>
</feature>
<feature type="transmembrane region" description="Helical" evidence="10">
    <location>
        <begin position="102"/>
        <end position="122"/>
    </location>
</feature>
<dbReference type="Pfam" id="PF25325">
    <property type="entry name" value="EF-hand_EFHB_C"/>
    <property type="match status" value="1"/>
</dbReference>
<dbReference type="PROSITE" id="PS00018">
    <property type="entry name" value="EF_HAND_1"/>
    <property type="match status" value="1"/>
</dbReference>
<dbReference type="PROSITE" id="PS50222">
    <property type="entry name" value="EF_HAND_2"/>
    <property type="match status" value="2"/>
</dbReference>
<protein>
    <submittedName>
        <fullName evidence="12">EF-hand domain family member B</fullName>
    </submittedName>
</protein>
<keyword evidence="2" id="KW-0963">Cytoplasm</keyword>
<evidence type="ECO:0000313" key="12">
    <source>
        <dbReference type="Ensembl" id="ENSPREP00000005634.1"/>
    </source>
</evidence>
<keyword evidence="4" id="KW-0677">Repeat</keyword>
<keyword evidence="7" id="KW-0969">Cilium</keyword>
<proteinExistence type="predicted"/>
<reference evidence="13" key="1">
    <citation type="submission" date="2013-11" db="EMBL/GenBank/DDBJ databases">
        <title>The genomic landscape of the Guanapo guppy.</title>
        <authorList>
            <person name="Kuenstner A."/>
            <person name="Dreyer C."/>
        </authorList>
    </citation>
    <scope>NUCLEOTIDE SEQUENCE</scope>
    <source>
        <strain evidence="13">Guanapo</strain>
    </source>
</reference>
<keyword evidence="6" id="KW-0282">Flagellum</keyword>
<evidence type="ECO:0000256" key="1">
    <source>
        <dbReference type="ARBA" id="ARBA00004611"/>
    </source>
</evidence>
<evidence type="ECO:0000256" key="3">
    <source>
        <dbReference type="ARBA" id="ARBA00022723"/>
    </source>
</evidence>
<dbReference type="CDD" id="cd00051">
    <property type="entry name" value="EFh"/>
    <property type="match status" value="1"/>
</dbReference>
<reference evidence="12" key="3">
    <citation type="submission" date="2025-09" db="UniProtKB">
        <authorList>
            <consortium name="Ensembl"/>
        </authorList>
    </citation>
    <scope>IDENTIFICATION</scope>
    <source>
        <strain evidence="12">Guanapo</strain>
    </source>
</reference>
<reference evidence="12" key="2">
    <citation type="submission" date="2025-08" db="UniProtKB">
        <authorList>
            <consortium name="Ensembl"/>
        </authorList>
    </citation>
    <scope>IDENTIFICATION</scope>
    <source>
        <strain evidence="12">Guanapo</strain>
    </source>
</reference>
<keyword evidence="10" id="KW-1133">Transmembrane helix</keyword>
<evidence type="ECO:0000256" key="10">
    <source>
        <dbReference type="SAM" id="Phobius"/>
    </source>
</evidence>
<evidence type="ECO:0000256" key="9">
    <source>
        <dbReference type="ARBA" id="ARBA00023273"/>
    </source>
</evidence>
<dbReference type="InterPro" id="IPR040193">
    <property type="entry name" value="EFHC1/EFHC2/EFHB"/>
</dbReference>
<dbReference type="Proteomes" id="UP000242638">
    <property type="component" value="Unassembled WGS sequence"/>
</dbReference>
<evidence type="ECO:0000259" key="11">
    <source>
        <dbReference type="PROSITE" id="PS50222"/>
    </source>
</evidence>
<dbReference type="GO" id="GO:0005509">
    <property type="term" value="F:calcium ion binding"/>
    <property type="evidence" value="ECO:0007669"/>
    <property type="project" value="InterPro"/>
</dbReference>
<sequence length="593" mass="67637">MDLTEKNNSDQLIYELIHQNTSRFPPRKLKPIEQTTKGCLQEISYPPTPPRVKLFRRTTHGGPLATRRPLWRVTDPEVIKAMVHGIRTSSTNSKKICCQFEITLNVFHLLIVTFVIMCYMIVAHIHLGSLHVNDLIYPPEKSIFQHKINELNESVYASSKVLLGQTPAPFSELPGWINQGTTFGDKVVREHEMAEVLFPRKTGEELALEAMNIGKLNFSDVHKDKTFGDPTPHCNNGRYAAKTFHWLGESYKFHDPNPVWKRSGNKEKLALETGNTSYLRGRKKSPLPVPPDHTFGYVPPMDAWGAGDLLHNAEPGTFLRAPDWQRNAIGVARHFLMKMNFNNFSCLVKAFQYYDKKGKGLIDKEDLWLVCREFNLSLNGKLLNDLMEYCDEDKDGFLNFVEFANFLTYKDMMPLRETHFGLPPISMNDMKSDLPKFIPSLALYGPDDLVPVEPGSSKNTIRTIRKAGRDADYVSSTSEELPTSSGRTYGIPSIRYDLLPPLVRRINDRTDYGDLATLPELLHPSLHNLHGVDTKHYFSPRTKQEIEEIFKNIGVDISDETFEEAWKLTSMKRPSGEVSVELFRQTLKELNAI</sequence>
<evidence type="ECO:0000256" key="4">
    <source>
        <dbReference type="ARBA" id="ARBA00022737"/>
    </source>
</evidence>
<comment type="subcellular location">
    <subcellularLocation>
        <location evidence="1">Cytoplasm</location>
        <location evidence="1">Cytoskeleton</location>
        <location evidence="1">Flagellum axoneme</location>
    </subcellularLocation>
</comment>
<evidence type="ECO:0000256" key="2">
    <source>
        <dbReference type="ARBA" id="ARBA00022490"/>
    </source>
</evidence>
<dbReference type="InterPro" id="IPR018247">
    <property type="entry name" value="EF_Hand_1_Ca_BS"/>
</dbReference>
<evidence type="ECO:0000313" key="13">
    <source>
        <dbReference type="Proteomes" id="UP000242638"/>
    </source>
</evidence>
<dbReference type="GeneTree" id="ENSGT00940000168259"/>
<dbReference type="InterPro" id="IPR057428">
    <property type="entry name" value="EFHB_EF-hand_C"/>
</dbReference>
<dbReference type="AlphaFoldDB" id="A0A3P9N7U7"/>
<organism evidence="12 13">
    <name type="scientific">Poecilia reticulata</name>
    <name type="common">Guppy</name>
    <name type="synonym">Acanthophacelus reticulatus</name>
    <dbReference type="NCBI Taxonomy" id="8081"/>
    <lineage>
        <taxon>Eukaryota</taxon>
        <taxon>Metazoa</taxon>
        <taxon>Chordata</taxon>
        <taxon>Craniata</taxon>
        <taxon>Vertebrata</taxon>
        <taxon>Euteleostomi</taxon>
        <taxon>Actinopterygii</taxon>
        <taxon>Neopterygii</taxon>
        <taxon>Teleostei</taxon>
        <taxon>Neoteleostei</taxon>
        <taxon>Acanthomorphata</taxon>
        <taxon>Ovalentaria</taxon>
        <taxon>Atherinomorphae</taxon>
        <taxon>Cyprinodontiformes</taxon>
        <taxon>Poeciliidae</taxon>
        <taxon>Poeciliinae</taxon>
        <taxon>Poecilia</taxon>
    </lineage>
</organism>
<keyword evidence="10" id="KW-0472">Membrane</keyword>
<dbReference type="Ensembl" id="ENSPRET00000005709.1">
    <property type="protein sequence ID" value="ENSPREP00000005634.1"/>
    <property type="gene ID" value="ENSPREG00000003912.1"/>
</dbReference>
<keyword evidence="13" id="KW-1185">Reference proteome</keyword>